<proteinExistence type="predicted"/>
<sequence length="717" mass="83865">MTCEDHYNRLILEIATFNKTVKYIRDRQKDLFGFITISFVCSRIKIQQLRKHLSILHEICQLGACDHEGLNTIIEQYRQTVQLIVTKFETIAEKKIDEIDDDIVYEDIDNEENEIIDMDSFYTNFAEDYFRVKIIKEAISQAEAAKEKEIQEERRRRKEKCIAMHLELYKQIISFRESMANFRLFQLRAFGLISMKLEEGDMQMSTLMRTMSKHYEECIGLSCNHAQLNASVKLEDHELLVEKYFEGSEESKEPQLYAEHISREILEEETSVKADDAHGDSDNEAACEVKPDDLVCRKNQRNCTQLYTVFMNEVPLMKEDMESLGRNLLARYGATSMLYDKSLVKMAQLESSISLICEACLLSKCNHYQFQKLMNEYWDVYDMIADEHSNLMLTRLEREIGMQQTGNNYDDLNKVVCDVDVTDHNEFLVGNEEDEATKESIESDREAVMEVNEEDHPVESVSIVENRHVCSEQFGDIREEIQRCQKDLERLGRLIFTHGILSTVYKREKRRMKRLEKSLTMISHMCNLNKCSHLQFKKLANEFREAFANVQNEYKDLMVANMDEKRGDGASKQTYKDRKSCNEILAKFYEESTMFKQYMNAVEKMLIFEGSTSTVYTQAKKKMVCLEQTIALISEACKMKSCNHKQFNALMKQYRDTFNLVQAEHQMPIGIVDQNDNINPYKENKALEHRQAVVNDEYVEDEQTGNDAIRENSKEKI</sequence>
<name>A0A8S1FBH5_9PELO</name>
<accession>A0A8S1FBH5</accession>
<evidence type="ECO:0000313" key="2">
    <source>
        <dbReference type="Proteomes" id="UP000494206"/>
    </source>
</evidence>
<dbReference type="Proteomes" id="UP000494206">
    <property type="component" value="Unassembled WGS sequence"/>
</dbReference>
<reference evidence="1 2" key="1">
    <citation type="submission" date="2020-04" db="EMBL/GenBank/DDBJ databases">
        <authorList>
            <person name="Laetsch R D."/>
            <person name="Stevens L."/>
            <person name="Kumar S."/>
            <person name="Blaxter L. M."/>
        </authorList>
    </citation>
    <scope>NUCLEOTIDE SEQUENCE [LARGE SCALE GENOMIC DNA]</scope>
</reference>
<dbReference type="AlphaFoldDB" id="A0A8S1FBH5"/>
<dbReference type="EMBL" id="CADEPM010000010">
    <property type="protein sequence ID" value="CAB3410505.1"/>
    <property type="molecule type" value="Genomic_DNA"/>
</dbReference>
<gene>
    <name evidence="1" type="ORF">CBOVIS_LOCUS12024</name>
</gene>
<evidence type="ECO:0000313" key="1">
    <source>
        <dbReference type="EMBL" id="CAB3410505.1"/>
    </source>
</evidence>
<organism evidence="1 2">
    <name type="scientific">Caenorhabditis bovis</name>
    <dbReference type="NCBI Taxonomy" id="2654633"/>
    <lineage>
        <taxon>Eukaryota</taxon>
        <taxon>Metazoa</taxon>
        <taxon>Ecdysozoa</taxon>
        <taxon>Nematoda</taxon>
        <taxon>Chromadorea</taxon>
        <taxon>Rhabditida</taxon>
        <taxon>Rhabditina</taxon>
        <taxon>Rhabditomorpha</taxon>
        <taxon>Rhabditoidea</taxon>
        <taxon>Rhabditidae</taxon>
        <taxon>Peloderinae</taxon>
        <taxon>Caenorhabditis</taxon>
    </lineage>
</organism>
<keyword evidence="2" id="KW-1185">Reference proteome</keyword>
<comment type="caution">
    <text evidence="1">The sequence shown here is derived from an EMBL/GenBank/DDBJ whole genome shotgun (WGS) entry which is preliminary data.</text>
</comment>
<protein>
    <submittedName>
        <fullName evidence="1">Uncharacterized protein</fullName>
    </submittedName>
</protein>